<dbReference type="SMART" id="SM00382">
    <property type="entry name" value="AAA"/>
    <property type="match status" value="1"/>
</dbReference>
<organism evidence="4 5">
    <name type="scientific">Candidatus Sungbacteria bacterium RIFCSPLOWO2_12_FULL_41_11</name>
    <dbReference type="NCBI Taxonomy" id="1802286"/>
    <lineage>
        <taxon>Bacteria</taxon>
        <taxon>Candidatus Sungiibacteriota</taxon>
    </lineage>
</organism>
<evidence type="ECO:0000256" key="2">
    <source>
        <dbReference type="ARBA" id="ARBA00022840"/>
    </source>
</evidence>
<feature type="domain" description="AAA+ ATPase" evidence="3">
    <location>
        <begin position="380"/>
        <end position="516"/>
    </location>
</feature>
<evidence type="ECO:0000256" key="1">
    <source>
        <dbReference type="ARBA" id="ARBA00022741"/>
    </source>
</evidence>
<dbReference type="PANTHER" id="PTHR23077">
    <property type="entry name" value="AAA-FAMILY ATPASE"/>
    <property type="match status" value="1"/>
</dbReference>
<dbReference type="InterPro" id="IPR027417">
    <property type="entry name" value="P-loop_NTPase"/>
</dbReference>
<gene>
    <name evidence="4" type="ORF">A3G49_00670</name>
</gene>
<evidence type="ECO:0000313" key="4">
    <source>
        <dbReference type="EMBL" id="OHA13309.1"/>
    </source>
</evidence>
<dbReference type="GO" id="GO:0016887">
    <property type="term" value="F:ATP hydrolysis activity"/>
    <property type="evidence" value="ECO:0007669"/>
    <property type="project" value="InterPro"/>
</dbReference>
<evidence type="ECO:0000313" key="5">
    <source>
        <dbReference type="Proteomes" id="UP000177171"/>
    </source>
</evidence>
<keyword evidence="1" id="KW-0547">Nucleotide-binding</keyword>
<dbReference type="Pfam" id="PF00004">
    <property type="entry name" value="AAA"/>
    <property type="match status" value="1"/>
</dbReference>
<keyword evidence="2" id="KW-0067">ATP-binding</keyword>
<dbReference type="InterPro" id="IPR050168">
    <property type="entry name" value="AAA_ATPase_domain"/>
</dbReference>
<dbReference type="Gene3D" id="3.40.50.300">
    <property type="entry name" value="P-loop containing nucleotide triphosphate hydrolases"/>
    <property type="match status" value="1"/>
</dbReference>
<dbReference type="GO" id="GO:0005829">
    <property type="term" value="C:cytosol"/>
    <property type="evidence" value="ECO:0007669"/>
    <property type="project" value="TreeGrafter"/>
</dbReference>
<dbReference type="InterPro" id="IPR003593">
    <property type="entry name" value="AAA+_ATPase"/>
</dbReference>
<evidence type="ECO:0000259" key="3">
    <source>
        <dbReference type="SMART" id="SM00382"/>
    </source>
</evidence>
<sequence>MEDRMPSPVSDKSKRVPEWFSDGVISRFKAGISSVFILHGDITCLVPNPYADTETEWQYIPLQELLARVFDERDMMVFYNIATGARFLTPEMEQMFRKVAELEKDDDVSAKDPVAAAKAGLAAKRQIPREPELCLPLIEKVLNKMESVAVVIESAHFIAPESAGAILSPSERTHIERFRSWAQDGRVKRRKNIVLLLTDLSSKISGELRQAASRISTVFIPKSSAEERRRYILRLTKGGEKQQEIEKRLALLEKKLKSPKSAEAGVLEDELAELQETLEKFPRTFPVPEDFDINTFVNATQGMSLRQILEIFRSSRQAGLSIDLLFVREKKREILSNEYGDVMEVIDPDWGIDDIGGLENVKEYFREIIDAITRGEIRSIPQGITLMGPPGTGKTAIVEALAKESRYNFVKLKNARSMWVGQSEERTEKQQQGLWALAPVVIMNDEADLGEANRDAPKGDSGVSERILQSWMKFLSDSKIQGKIIMVNCTNRPDRMDAAMKRSGRSDDRIALLMPSCDGRASIFQVMFKKYKIATSLTDFRPYADATEGLSGADIRKIVLDAFKFASRQGKTEVDDESLQDAIADFIPSASQAEIDLMTLLAISESSSRRLLPANTKEIVADIKKRNIAFNCQEIIAQIEARNIIKLDKK</sequence>
<dbReference type="Gene3D" id="1.10.8.60">
    <property type="match status" value="1"/>
</dbReference>
<dbReference type="AlphaFoldDB" id="A0A1G2LR22"/>
<dbReference type="PANTHER" id="PTHR23077:SF171">
    <property type="entry name" value="NUCLEAR VALOSIN-CONTAINING PROTEIN-LIKE"/>
    <property type="match status" value="1"/>
</dbReference>
<protein>
    <recommendedName>
        <fullName evidence="3">AAA+ ATPase domain-containing protein</fullName>
    </recommendedName>
</protein>
<reference evidence="4 5" key="1">
    <citation type="journal article" date="2016" name="Nat. Commun.">
        <title>Thousands of microbial genomes shed light on interconnected biogeochemical processes in an aquifer system.</title>
        <authorList>
            <person name="Anantharaman K."/>
            <person name="Brown C.T."/>
            <person name="Hug L.A."/>
            <person name="Sharon I."/>
            <person name="Castelle C.J."/>
            <person name="Probst A.J."/>
            <person name="Thomas B.C."/>
            <person name="Singh A."/>
            <person name="Wilkins M.J."/>
            <person name="Karaoz U."/>
            <person name="Brodie E.L."/>
            <person name="Williams K.H."/>
            <person name="Hubbard S.S."/>
            <person name="Banfield J.F."/>
        </authorList>
    </citation>
    <scope>NUCLEOTIDE SEQUENCE [LARGE SCALE GENOMIC DNA]</scope>
</reference>
<dbReference type="EMBL" id="MHQY01000030">
    <property type="protein sequence ID" value="OHA13309.1"/>
    <property type="molecule type" value="Genomic_DNA"/>
</dbReference>
<dbReference type="InterPro" id="IPR003959">
    <property type="entry name" value="ATPase_AAA_core"/>
</dbReference>
<dbReference type="CDD" id="cd19481">
    <property type="entry name" value="RecA-like_protease"/>
    <property type="match status" value="1"/>
</dbReference>
<dbReference type="GO" id="GO:0005524">
    <property type="term" value="F:ATP binding"/>
    <property type="evidence" value="ECO:0007669"/>
    <property type="project" value="UniProtKB-KW"/>
</dbReference>
<comment type="caution">
    <text evidence="4">The sequence shown here is derived from an EMBL/GenBank/DDBJ whole genome shotgun (WGS) entry which is preliminary data.</text>
</comment>
<dbReference type="Proteomes" id="UP000177171">
    <property type="component" value="Unassembled WGS sequence"/>
</dbReference>
<name>A0A1G2LR22_9BACT</name>
<proteinExistence type="predicted"/>
<accession>A0A1G2LR22</accession>
<dbReference type="SUPFAM" id="SSF52540">
    <property type="entry name" value="P-loop containing nucleoside triphosphate hydrolases"/>
    <property type="match status" value="1"/>
</dbReference>
<dbReference type="GO" id="GO:0030970">
    <property type="term" value="P:retrograde protein transport, ER to cytosol"/>
    <property type="evidence" value="ECO:0007669"/>
    <property type="project" value="TreeGrafter"/>
</dbReference>
<dbReference type="GO" id="GO:0031593">
    <property type="term" value="F:polyubiquitin modification-dependent protein binding"/>
    <property type="evidence" value="ECO:0007669"/>
    <property type="project" value="TreeGrafter"/>
</dbReference>